<proteinExistence type="predicted"/>
<evidence type="ECO:0000259" key="1">
    <source>
        <dbReference type="Pfam" id="PF07727"/>
    </source>
</evidence>
<sequence length="196" mass="23096">MKFTWKSLQDLKIVSILEKSTSIESLYMHLNSLLEHWFDKFTRVVMNHGYTQGQSDHTLFIKHSNDGKVVILIVYVDDIIVTGNYINKVRRLKEVLAREFEIKNLGTLKYFLGLMRIFYDNQVAISIAKNLIHHNRTKHVELDRHLIKEKVEERILELTHTSTSLQVVNIFTKVLPRVKFEDLISKLRMIDIYSPT</sequence>
<evidence type="ECO:0000313" key="2">
    <source>
        <dbReference type="EMBL" id="CAN80036.1"/>
    </source>
</evidence>
<gene>
    <name evidence="2" type="ORF">VITISV_040548</name>
</gene>
<reference evidence="2" key="1">
    <citation type="journal article" date="2007" name="PLoS ONE">
        <title>The first genome sequence of an elite grapevine cultivar (Pinot noir Vitis vinifera L.): coping with a highly heterozygous genome.</title>
        <authorList>
            <person name="Velasco R."/>
            <person name="Zharkikh A."/>
            <person name="Troggio M."/>
            <person name="Cartwright D.A."/>
            <person name="Cestaro A."/>
            <person name="Pruss D."/>
            <person name="Pindo M."/>
            <person name="FitzGerald L.M."/>
            <person name="Vezzulli S."/>
            <person name="Reid J."/>
            <person name="Malacarne G."/>
            <person name="Iliev D."/>
            <person name="Coppola G."/>
            <person name="Wardell B."/>
            <person name="Micheletti D."/>
            <person name="Macalma T."/>
            <person name="Facci M."/>
            <person name="Mitchell J.T."/>
            <person name="Perazzolli M."/>
            <person name="Eldredge G."/>
            <person name="Gatto P."/>
            <person name="Oyzerski R."/>
            <person name="Moretto M."/>
            <person name="Gutin N."/>
            <person name="Stefanini M."/>
            <person name="Chen Y."/>
            <person name="Segala C."/>
            <person name="Davenport C."/>
            <person name="Dematte L."/>
            <person name="Mraz A."/>
            <person name="Battilana J."/>
            <person name="Stormo K."/>
            <person name="Costa F."/>
            <person name="Tao Q."/>
            <person name="Si-Ammour A."/>
            <person name="Harkins T."/>
            <person name="Lackey A."/>
            <person name="Perbost C."/>
            <person name="Taillon B."/>
            <person name="Stella A."/>
            <person name="Solovyev V."/>
            <person name="Fawcett J.A."/>
            <person name="Sterck L."/>
            <person name="Vandepoele K."/>
            <person name="Grando S.M."/>
            <person name="Toppo S."/>
            <person name="Moser C."/>
            <person name="Lanchbury J."/>
            <person name="Bogden R."/>
            <person name="Skolnick M."/>
            <person name="Sgaramella V."/>
            <person name="Bhatnagar S.K."/>
            <person name="Fontana P."/>
            <person name="Gutin A."/>
            <person name="Van de Peer Y."/>
            <person name="Salamini F."/>
            <person name="Viola R."/>
        </authorList>
    </citation>
    <scope>NUCLEOTIDE SEQUENCE</scope>
</reference>
<dbReference type="EMBL" id="AM425864">
    <property type="protein sequence ID" value="CAN80036.1"/>
    <property type="molecule type" value="Genomic_DNA"/>
</dbReference>
<dbReference type="ExpressionAtlas" id="A5AG19">
    <property type="expression patterns" value="baseline and differential"/>
</dbReference>
<dbReference type="InterPro" id="IPR013103">
    <property type="entry name" value="RVT_2"/>
</dbReference>
<name>A5AG19_VITVI</name>
<protein>
    <recommendedName>
        <fullName evidence="1">Reverse transcriptase Ty1/copia-type domain-containing protein</fullName>
    </recommendedName>
</protein>
<dbReference type="AlphaFoldDB" id="A5AG19"/>
<feature type="domain" description="Reverse transcriptase Ty1/copia-type" evidence="1">
    <location>
        <begin position="35"/>
        <end position="126"/>
    </location>
</feature>
<accession>A5AG19</accession>
<dbReference type="CDD" id="cd09272">
    <property type="entry name" value="RNase_HI_RT_Ty1"/>
    <property type="match status" value="1"/>
</dbReference>
<dbReference type="Pfam" id="PF07727">
    <property type="entry name" value="RVT_2"/>
    <property type="match status" value="1"/>
</dbReference>
<organism evidence="2">
    <name type="scientific">Vitis vinifera</name>
    <name type="common">Grape</name>
    <dbReference type="NCBI Taxonomy" id="29760"/>
    <lineage>
        <taxon>Eukaryota</taxon>
        <taxon>Viridiplantae</taxon>
        <taxon>Streptophyta</taxon>
        <taxon>Embryophyta</taxon>
        <taxon>Tracheophyta</taxon>
        <taxon>Spermatophyta</taxon>
        <taxon>Magnoliopsida</taxon>
        <taxon>eudicotyledons</taxon>
        <taxon>Gunneridae</taxon>
        <taxon>Pentapetalae</taxon>
        <taxon>rosids</taxon>
        <taxon>Vitales</taxon>
        <taxon>Vitaceae</taxon>
        <taxon>Viteae</taxon>
        <taxon>Vitis</taxon>
    </lineage>
</organism>